<dbReference type="EMBL" id="AWUE01000787">
    <property type="protein sequence ID" value="OMP14266.1"/>
    <property type="molecule type" value="Genomic_DNA"/>
</dbReference>
<gene>
    <name evidence="1" type="ORF">COLO4_00115</name>
</gene>
<organism evidence="1 2">
    <name type="scientific">Corchorus olitorius</name>
    <dbReference type="NCBI Taxonomy" id="93759"/>
    <lineage>
        <taxon>Eukaryota</taxon>
        <taxon>Viridiplantae</taxon>
        <taxon>Streptophyta</taxon>
        <taxon>Embryophyta</taxon>
        <taxon>Tracheophyta</taxon>
        <taxon>Spermatophyta</taxon>
        <taxon>Magnoliopsida</taxon>
        <taxon>eudicotyledons</taxon>
        <taxon>Gunneridae</taxon>
        <taxon>Pentapetalae</taxon>
        <taxon>rosids</taxon>
        <taxon>malvids</taxon>
        <taxon>Malvales</taxon>
        <taxon>Malvaceae</taxon>
        <taxon>Grewioideae</taxon>
        <taxon>Apeibeae</taxon>
        <taxon>Corchorus</taxon>
    </lineage>
</organism>
<reference evidence="2" key="1">
    <citation type="submission" date="2013-09" db="EMBL/GenBank/DDBJ databases">
        <title>Corchorus olitorius genome sequencing.</title>
        <authorList>
            <person name="Alam M."/>
            <person name="Haque M.S."/>
            <person name="Islam M.S."/>
            <person name="Emdad E.M."/>
            <person name="Islam M.M."/>
            <person name="Ahmed B."/>
            <person name="Halim A."/>
            <person name="Hossen Q.M.M."/>
            <person name="Hossain M.Z."/>
            <person name="Ahmed R."/>
            <person name="Khan M.M."/>
            <person name="Islam R."/>
            <person name="Rashid M.M."/>
            <person name="Khan S.A."/>
            <person name="Rahman M.S."/>
            <person name="Alam M."/>
            <person name="Yahiya A.S."/>
            <person name="Khan M.S."/>
            <person name="Azam M.S."/>
            <person name="Haque T."/>
            <person name="Lashkar M.Z.H."/>
            <person name="Akhand A.I."/>
            <person name="Morshed G."/>
            <person name="Roy S."/>
            <person name="Uddin K.S."/>
            <person name="Rabeya T."/>
            <person name="Hossain A.S."/>
            <person name="Chowdhury A."/>
            <person name="Snigdha A.R."/>
            <person name="Mortoza M.S."/>
            <person name="Matin S.A."/>
            <person name="Hoque S.M.E."/>
            <person name="Islam M.K."/>
            <person name="Roy D.K."/>
            <person name="Haider R."/>
            <person name="Moosa M.M."/>
            <person name="Elias S.M."/>
            <person name="Hasan A.M."/>
            <person name="Jahan S."/>
            <person name="Shafiuddin M."/>
            <person name="Mahmood N."/>
            <person name="Shommy N.S."/>
        </authorList>
    </citation>
    <scope>NUCLEOTIDE SEQUENCE [LARGE SCALE GENOMIC DNA]</scope>
    <source>
        <strain evidence="2">cv. O-4</strain>
    </source>
</reference>
<proteinExistence type="predicted"/>
<evidence type="ECO:0000313" key="2">
    <source>
        <dbReference type="Proteomes" id="UP000187203"/>
    </source>
</evidence>
<keyword evidence="2" id="KW-1185">Reference proteome</keyword>
<accession>A0A1R3L4N4</accession>
<sequence>MTQPNQVFRPNQKLYLAPLSSRYENPPTVV</sequence>
<comment type="caution">
    <text evidence="1">The sequence shown here is derived from an EMBL/GenBank/DDBJ whole genome shotgun (WGS) entry which is preliminary data.</text>
</comment>
<name>A0A1R3L4N4_9ROSI</name>
<dbReference type="Proteomes" id="UP000187203">
    <property type="component" value="Unassembled WGS sequence"/>
</dbReference>
<evidence type="ECO:0000313" key="1">
    <source>
        <dbReference type="EMBL" id="OMP14266.1"/>
    </source>
</evidence>
<protein>
    <submittedName>
        <fullName evidence="1">Uncharacterized protein</fullName>
    </submittedName>
</protein>
<dbReference type="AlphaFoldDB" id="A0A1R3L4N4"/>